<dbReference type="EMBL" id="RCZM01000001">
    <property type="protein sequence ID" value="TPG19861.1"/>
    <property type="molecule type" value="Genomic_DNA"/>
</dbReference>
<dbReference type="GO" id="GO:0005829">
    <property type="term" value="C:cytosol"/>
    <property type="evidence" value="ECO:0007669"/>
    <property type="project" value="TreeGrafter"/>
</dbReference>
<dbReference type="InterPro" id="IPR005662">
    <property type="entry name" value="GTPase_Era-like"/>
</dbReference>
<dbReference type="Gene3D" id="3.40.50.300">
    <property type="entry name" value="P-loop containing nucleotide triphosphate hydrolases"/>
    <property type="match status" value="1"/>
</dbReference>
<comment type="caution">
    <text evidence="3">The sequence shown here is derived from an EMBL/GenBank/DDBJ whole genome shotgun (WGS) entry which is preliminary data.</text>
</comment>
<name>A0A502D762_9MICO</name>
<dbReference type="PANTHER" id="PTHR42698">
    <property type="entry name" value="GTPASE ERA"/>
    <property type="match status" value="1"/>
</dbReference>
<feature type="transmembrane region" description="Helical" evidence="1">
    <location>
        <begin position="481"/>
        <end position="502"/>
    </location>
</feature>
<dbReference type="AlphaFoldDB" id="A0A502D762"/>
<dbReference type="InterPro" id="IPR027417">
    <property type="entry name" value="P-loop_NTPase"/>
</dbReference>
<keyword evidence="1" id="KW-0472">Membrane</keyword>
<dbReference type="PANTHER" id="PTHR42698:SF1">
    <property type="entry name" value="GTPASE ERA, MITOCHONDRIAL"/>
    <property type="match status" value="1"/>
</dbReference>
<proteinExistence type="predicted"/>
<dbReference type="CDD" id="cd11383">
    <property type="entry name" value="YfjP"/>
    <property type="match status" value="1"/>
</dbReference>
<organism evidence="3 4">
    <name type="scientific">Pedococcus bigeumensis</name>
    <dbReference type="NCBI Taxonomy" id="433644"/>
    <lineage>
        <taxon>Bacteria</taxon>
        <taxon>Bacillati</taxon>
        <taxon>Actinomycetota</taxon>
        <taxon>Actinomycetes</taxon>
        <taxon>Micrococcales</taxon>
        <taxon>Intrasporangiaceae</taxon>
        <taxon>Pedococcus</taxon>
    </lineage>
</organism>
<keyword evidence="4" id="KW-1185">Reference proteome</keyword>
<dbReference type="InterPro" id="IPR006073">
    <property type="entry name" value="GTP-bd"/>
</dbReference>
<dbReference type="GO" id="GO:0005525">
    <property type="term" value="F:GTP binding"/>
    <property type="evidence" value="ECO:0007669"/>
    <property type="project" value="InterPro"/>
</dbReference>
<accession>A0A502D762</accession>
<dbReference type="GO" id="GO:0043024">
    <property type="term" value="F:ribosomal small subunit binding"/>
    <property type="evidence" value="ECO:0007669"/>
    <property type="project" value="TreeGrafter"/>
</dbReference>
<dbReference type="Pfam" id="PF01926">
    <property type="entry name" value="MMR_HSR1"/>
    <property type="match status" value="1"/>
</dbReference>
<evidence type="ECO:0000256" key="1">
    <source>
        <dbReference type="SAM" id="Phobius"/>
    </source>
</evidence>
<evidence type="ECO:0000259" key="2">
    <source>
        <dbReference type="Pfam" id="PF01926"/>
    </source>
</evidence>
<dbReference type="GO" id="GO:0000028">
    <property type="term" value="P:ribosomal small subunit assembly"/>
    <property type="evidence" value="ECO:0007669"/>
    <property type="project" value="TreeGrafter"/>
</dbReference>
<dbReference type="SUPFAM" id="SSF52540">
    <property type="entry name" value="P-loop containing nucleoside triphosphate hydrolases"/>
    <property type="match status" value="1"/>
</dbReference>
<evidence type="ECO:0000313" key="3">
    <source>
        <dbReference type="EMBL" id="TPG19861.1"/>
    </source>
</evidence>
<feature type="transmembrane region" description="Helical" evidence="1">
    <location>
        <begin position="440"/>
        <end position="469"/>
    </location>
</feature>
<sequence length="565" mass="60194">MGRKQVKSVSGEELTARSRALEQAVAAGGPQLDPAGVASAHAVVAKITQRISKTGNHTVVALAGATGSGKSSLFNALVGSTVALVGARRPTTSRPVAAVWGDEDATDLLDWLSVAQRHHVDPPPESDDAGPGTPWNLDGLVLLDLPDFDSRVEAHRAESERVLELVDVFVWVTDPQKYADARLHDDYLRTLSTHDAVTVVVLNQADRLSGEAMSQIRGDLARLAAEDGIPGVQVIATSAATGAGVDDLRLRLATAVAAQNAAQHRLLADISASAASLRGGVALSEPTLSDTVDSELVDALARAAGIPTVVAAVERDYRNQAWGRTGWPFTRWVRALRPDPMKRLRLNTRDAVEEKLAVTAGDVRTVLGRSSLPPPTPAARSAVELATRRVGDQAAEGLPNRWAEAVADAATPPGPELADALDQAVVGTSLKMRAPMWWRAFGLAQLVLAFIAVLGILWLAVLVVMGWLALPDMDTPRVGPLPYPLLMFAGGLLLGLALAALARTLGRTGARRRGQQIRRRLTDQIAEVARERIVGPVRAVLERHRTTRESLDRAEARLAPASTRR</sequence>
<keyword evidence="1" id="KW-1133">Transmembrane helix</keyword>
<dbReference type="GO" id="GO:0019843">
    <property type="term" value="F:rRNA binding"/>
    <property type="evidence" value="ECO:0007669"/>
    <property type="project" value="TreeGrafter"/>
</dbReference>
<evidence type="ECO:0000313" key="4">
    <source>
        <dbReference type="Proteomes" id="UP000317722"/>
    </source>
</evidence>
<reference evidence="3 4" key="1">
    <citation type="journal article" date="2019" name="Environ. Microbiol.">
        <title>Species interactions and distinct microbial communities in high Arctic permafrost affected cryosols are associated with the CH4 and CO2 gas fluxes.</title>
        <authorList>
            <person name="Altshuler I."/>
            <person name="Hamel J."/>
            <person name="Turney S."/>
            <person name="Magnuson E."/>
            <person name="Levesque R."/>
            <person name="Greer C."/>
            <person name="Whyte L.G."/>
        </authorList>
    </citation>
    <scope>NUCLEOTIDE SEQUENCE [LARGE SCALE GENOMIC DNA]</scope>
    <source>
        <strain evidence="3 4">S9.3A</strain>
    </source>
</reference>
<dbReference type="Proteomes" id="UP000317722">
    <property type="component" value="Unassembled WGS sequence"/>
</dbReference>
<dbReference type="OrthoDB" id="974105at2"/>
<gene>
    <name evidence="3" type="ORF">EAH86_02795</name>
</gene>
<keyword evidence="1" id="KW-0812">Transmembrane</keyword>
<feature type="domain" description="G" evidence="2">
    <location>
        <begin position="60"/>
        <end position="203"/>
    </location>
</feature>
<protein>
    <submittedName>
        <fullName evidence="3">ABC transporter</fullName>
    </submittedName>
</protein>